<dbReference type="AlphaFoldDB" id="A0A9N9VCP9"/>
<keyword evidence="1" id="KW-0732">Signal</keyword>
<organism evidence="2 3">
    <name type="scientific">Clonostachys rhizophaga</name>
    <dbReference type="NCBI Taxonomy" id="160324"/>
    <lineage>
        <taxon>Eukaryota</taxon>
        <taxon>Fungi</taxon>
        <taxon>Dikarya</taxon>
        <taxon>Ascomycota</taxon>
        <taxon>Pezizomycotina</taxon>
        <taxon>Sordariomycetes</taxon>
        <taxon>Hypocreomycetidae</taxon>
        <taxon>Hypocreales</taxon>
        <taxon>Bionectriaceae</taxon>
        <taxon>Clonostachys</taxon>
    </lineage>
</organism>
<sequence length="310" mass="32964">MVAITPALLTSLSILGMVQSAIANSATEADSLAVVRGISDTVSDEVYHDKRATGKLPKPIRKAGQAAIKVGQKLPSPVKKQIKAAAGGAEKKVVKAAISASSAKNKIKKKLGKRDLEDLEVYYNTRATGKLPKPIRKAGQAAIKVGKKLPSPIKKQLKNAAGGAEKKVVKAAIGASKVKNSIKKKLGKKDLESGDIEILVSRDVISDLIARSVAEGWDSEIYYDKRATGKLPKPIRKAGLAAIKVGKKLPSPVKKHLKAAATGAEKKVVKAAIGASKVKNNIKKKLGGKRDLGEDYDVEVRDFDDEVSWE</sequence>
<feature type="signal peptide" evidence="1">
    <location>
        <begin position="1"/>
        <end position="23"/>
    </location>
</feature>
<proteinExistence type="predicted"/>
<reference evidence="2" key="1">
    <citation type="submission" date="2021-10" db="EMBL/GenBank/DDBJ databases">
        <authorList>
            <person name="Piombo E."/>
        </authorList>
    </citation>
    <scope>NUCLEOTIDE SEQUENCE</scope>
</reference>
<dbReference type="OrthoDB" id="5147916at2759"/>
<accession>A0A9N9VCP9</accession>
<feature type="chain" id="PRO_5040339609" evidence="1">
    <location>
        <begin position="24"/>
        <end position="310"/>
    </location>
</feature>
<name>A0A9N9VCP9_9HYPO</name>
<gene>
    <name evidence="2" type="ORF">CRHIZ90672A_00017836</name>
</gene>
<evidence type="ECO:0000313" key="2">
    <source>
        <dbReference type="EMBL" id="CAH0021072.1"/>
    </source>
</evidence>
<evidence type="ECO:0000256" key="1">
    <source>
        <dbReference type="SAM" id="SignalP"/>
    </source>
</evidence>
<keyword evidence="3" id="KW-1185">Reference proteome</keyword>
<dbReference type="EMBL" id="CABFNQ020000649">
    <property type="protein sequence ID" value="CAH0021072.1"/>
    <property type="molecule type" value="Genomic_DNA"/>
</dbReference>
<evidence type="ECO:0000313" key="3">
    <source>
        <dbReference type="Proteomes" id="UP000696573"/>
    </source>
</evidence>
<comment type="caution">
    <text evidence="2">The sequence shown here is derived from an EMBL/GenBank/DDBJ whole genome shotgun (WGS) entry which is preliminary data.</text>
</comment>
<dbReference type="Proteomes" id="UP000696573">
    <property type="component" value="Unassembled WGS sequence"/>
</dbReference>
<protein>
    <submittedName>
        <fullName evidence="2">Uncharacterized protein</fullName>
    </submittedName>
</protein>